<evidence type="ECO:0000256" key="2">
    <source>
        <dbReference type="ARBA" id="ARBA00022475"/>
    </source>
</evidence>
<dbReference type="AlphaFoldDB" id="A0A6G3TUN4"/>
<keyword evidence="2" id="KW-1003">Cell membrane</keyword>
<dbReference type="Pfam" id="PF17203">
    <property type="entry name" value="sCache_3_2"/>
    <property type="match status" value="1"/>
</dbReference>
<dbReference type="SUPFAM" id="SSF103190">
    <property type="entry name" value="Sensory domain-like"/>
    <property type="match status" value="1"/>
</dbReference>
<evidence type="ECO:0000256" key="5">
    <source>
        <dbReference type="ARBA" id="ARBA00023136"/>
    </source>
</evidence>
<feature type="domain" description="Single cache" evidence="7">
    <location>
        <begin position="1"/>
        <end position="74"/>
    </location>
</feature>
<evidence type="ECO:0000256" key="4">
    <source>
        <dbReference type="ARBA" id="ARBA00022989"/>
    </source>
</evidence>
<evidence type="ECO:0000259" key="7">
    <source>
        <dbReference type="Pfam" id="PF17203"/>
    </source>
</evidence>
<dbReference type="Gene3D" id="3.30.450.20">
    <property type="entry name" value="PAS domain"/>
    <property type="match status" value="1"/>
</dbReference>
<keyword evidence="4 6" id="KW-1133">Transmembrane helix</keyword>
<keyword evidence="8" id="KW-0418">Kinase</keyword>
<sequence>IVVMTPQGIRHTHPDPARIGGRYVGTIAPAASGGTVRETVNGRLGPSTRAVVPVADDDGDVLGLVAAGITLHSVGDTADGRLPLLLGAAAGALLLSLAGTVLVSRRLRRLTHGLEPAEMTRMY</sequence>
<accession>A0A6G3TUN4</accession>
<dbReference type="InterPro" id="IPR029151">
    <property type="entry name" value="Sensor-like_sf"/>
</dbReference>
<feature type="non-terminal residue" evidence="8">
    <location>
        <position position="123"/>
    </location>
</feature>
<evidence type="ECO:0000256" key="1">
    <source>
        <dbReference type="ARBA" id="ARBA00004651"/>
    </source>
</evidence>
<reference evidence="8" key="1">
    <citation type="submission" date="2020-01" db="EMBL/GenBank/DDBJ databases">
        <title>Insect and environment-associated Actinomycetes.</title>
        <authorList>
            <person name="Currrie C."/>
            <person name="Chevrette M."/>
            <person name="Carlson C."/>
            <person name="Stubbendieck R."/>
            <person name="Wendt-Pienkowski E."/>
        </authorList>
    </citation>
    <scope>NUCLEOTIDE SEQUENCE</scope>
    <source>
        <strain evidence="8">SID7958</strain>
    </source>
</reference>
<dbReference type="InterPro" id="IPR033463">
    <property type="entry name" value="sCache_3"/>
</dbReference>
<name>A0A6G3TUN4_9ACTN</name>
<dbReference type="GO" id="GO:0005886">
    <property type="term" value="C:plasma membrane"/>
    <property type="evidence" value="ECO:0007669"/>
    <property type="project" value="UniProtKB-SubCell"/>
</dbReference>
<feature type="transmembrane region" description="Helical" evidence="6">
    <location>
        <begin position="82"/>
        <end position="103"/>
    </location>
</feature>
<gene>
    <name evidence="8" type="ORF">G3I38_01510</name>
</gene>
<keyword evidence="3 6" id="KW-0812">Transmembrane</keyword>
<keyword evidence="8" id="KW-0808">Transferase</keyword>
<evidence type="ECO:0000256" key="6">
    <source>
        <dbReference type="SAM" id="Phobius"/>
    </source>
</evidence>
<organism evidence="8">
    <name type="scientific">Streptomyces sp. SID7958</name>
    <dbReference type="NCBI Taxonomy" id="2706093"/>
    <lineage>
        <taxon>Bacteria</taxon>
        <taxon>Bacillati</taxon>
        <taxon>Actinomycetota</taxon>
        <taxon>Actinomycetes</taxon>
        <taxon>Kitasatosporales</taxon>
        <taxon>Streptomycetaceae</taxon>
        <taxon>Streptomyces</taxon>
    </lineage>
</organism>
<keyword evidence="5 6" id="KW-0472">Membrane</keyword>
<evidence type="ECO:0000256" key="3">
    <source>
        <dbReference type="ARBA" id="ARBA00022692"/>
    </source>
</evidence>
<dbReference type="EMBL" id="JAAGMU010000086">
    <property type="protein sequence ID" value="NEC77952.1"/>
    <property type="molecule type" value="Genomic_DNA"/>
</dbReference>
<comment type="caution">
    <text evidence="8">The sequence shown here is derived from an EMBL/GenBank/DDBJ whole genome shotgun (WGS) entry which is preliminary data.</text>
</comment>
<evidence type="ECO:0000313" key="8">
    <source>
        <dbReference type="EMBL" id="NEC77952.1"/>
    </source>
</evidence>
<comment type="subcellular location">
    <subcellularLocation>
        <location evidence="1">Cell membrane</location>
        <topology evidence="1">Multi-pass membrane protein</topology>
    </subcellularLocation>
</comment>
<protein>
    <submittedName>
        <fullName evidence="8">Histidine kinase</fullName>
    </submittedName>
</protein>
<proteinExistence type="predicted"/>
<feature type="non-terminal residue" evidence="8">
    <location>
        <position position="1"/>
    </location>
</feature>
<dbReference type="GO" id="GO:0016301">
    <property type="term" value="F:kinase activity"/>
    <property type="evidence" value="ECO:0007669"/>
    <property type="project" value="UniProtKB-KW"/>
</dbReference>